<protein>
    <submittedName>
        <fullName evidence="3">Biotin-independent malonate decarboxylase subunit gamma</fullName>
        <ecNumber evidence="3">4.1.1.88</ecNumber>
    </submittedName>
</protein>
<dbReference type="RefSeq" id="WP_262840526.1">
    <property type="nucleotide sequence ID" value="NZ_JANZYP010000001.1"/>
</dbReference>
<evidence type="ECO:0000259" key="2">
    <source>
        <dbReference type="PROSITE" id="PS50989"/>
    </source>
</evidence>
<dbReference type="PROSITE" id="PS50989">
    <property type="entry name" value="COA_CT_CTER"/>
    <property type="match status" value="1"/>
</dbReference>
<dbReference type="GO" id="GO:0016829">
    <property type="term" value="F:lyase activity"/>
    <property type="evidence" value="ECO:0007669"/>
    <property type="project" value="UniProtKB-KW"/>
</dbReference>
<sequence length="268" mass="28252">MSRGRKWTGALADGDVAAVIPSVITADLTLGGDTARLVAVVPDPDSPYRRARAGEVGLAEGLSLAEAVTRVVTEDARLPDERRRPVIAVVDVPSQAYGRLEELLGIHHALAVATDAYVTARTAGHPVIALIVGTALSGGFLAHGAQAGQILALDDPGVVIHAMHKEAAAKVTRRTIEELDELGRRILPLSYAVADWAQLGLCDELLDVQDAGDPTPEDVQKVKAALAAAVGRARQGPRDLSGRLTSPSARHTRAASRRVHEALAAQWR</sequence>
<dbReference type="Proteomes" id="UP001595891">
    <property type="component" value="Unassembled WGS sequence"/>
</dbReference>
<gene>
    <name evidence="3" type="primary">mdcE</name>
    <name evidence="3" type="ORF">ACFO8L_15975</name>
</gene>
<name>A0ABV9EFK0_9ACTN</name>
<dbReference type="InterPro" id="IPR009648">
    <property type="entry name" value="Malonate_gamma"/>
</dbReference>
<organism evidence="3 4">
    <name type="scientific">Sphaerisporangium corydalis</name>
    <dbReference type="NCBI Taxonomy" id="1441875"/>
    <lineage>
        <taxon>Bacteria</taxon>
        <taxon>Bacillati</taxon>
        <taxon>Actinomycetota</taxon>
        <taxon>Actinomycetes</taxon>
        <taxon>Streptosporangiales</taxon>
        <taxon>Streptosporangiaceae</taxon>
        <taxon>Sphaerisporangium</taxon>
    </lineage>
</organism>
<dbReference type="NCBIfam" id="TIGR03134">
    <property type="entry name" value="malonate_gamma"/>
    <property type="match status" value="1"/>
</dbReference>
<evidence type="ECO:0000313" key="4">
    <source>
        <dbReference type="Proteomes" id="UP001595891"/>
    </source>
</evidence>
<accession>A0ABV9EFK0</accession>
<dbReference type="EC" id="4.1.1.88" evidence="3"/>
<feature type="region of interest" description="Disordered" evidence="1">
    <location>
        <begin position="234"/>
        <end position="257"/>
    </location>
</feature>
<dbReference type="Gene3D" id="3.90.226.10">
    <property type="entry name" value="2-enoyl-CoA Hydratase, Chain A, domain 1"/>
    <property type="match status" value="1"/>
</dbReference>
<dbReference type="InterPro" id="IPR029045">
    <property type="entry name" value="ClpP/crotonase-like_dom_sf"/>
</dbReference>
<dbReference type="EMBL" id="JBHSFN010000009">
    <property type="protein sequence ID" value="MFC4587593.1"/>
    <property type="molecule type" value="Genomic_DNA"/>
</dbReference>
<dbReference type="Pfam" id="PF06833">
    <property type="entry name" value="MdcE"/>
    <property type="match status" value="1"/>
</dbReference>
<dbReference type="InterPro" id="IPR011763">
    <property type="entry name" value="COA_CT_C"/>
</dbReference>
<evidence type="ECO:0000313" key="3">
    <source>
        <dbReference type="EMBL" id="MFC4587593.1"/>
    </source>
</evidence>
<comment type="caution">
    <text evidence="3">The sequence shown here is derived from an EMBL/GenBank/DDBJ whole genome shotgun (WGS) entry which is preliminary data.</text>
</comment>
<proteinExistence type="predicted"/>
<reference evidence="4" key="1">
    <citation type="journal article" date="2019" name="Int. J. Syst. Evol. Microbiol.">
        <title>The Global Catalogue of Microorganisms (GCM) 10K type strain sequencing project: providing services to taxonomists for standard genome sequencing and annotation.</title>
        <authorList>
            <consortium name="The Broad Institute Genomics Platform"/>
            <consortium name="The Broad Institute Genome Sequencing Center for Infectious Disease"/>
            <person name="Wu L."/>
            <person name="Ma J."/>
        </authorList>
    </citation>
    <scope>NUCLEOTIDE SEQUENCE [LARGE SCALE GENOMIC DNA]</scope>
    <source>
        <strain evidence="4">CCUG 49560</strain>
    </source>
</reference>
<evidence type="ECO:0000256" key="1">
    <source>
        <dbReference type="SAM" id="MobiDB-lite"/>
    </source>
</evidence>
<feature type="domain" description="CoA carboxyltransferase C-terminal" evidence="2">
    <location>
        <begin position="1"/>
        <end position="236"/>
    </location>
</feature>
<keyword evidence="4" id="KW-1185">Reference proteome</keyword>
<keyword evidence="3" id="KW-0456">Lyase</keyword>
<dbReference type="SUPFAM" id="SSF52096">
    <property type="entry name" value="ClpP/crotonase"/>
    <property type="match status" value="1"/>
</dbReference>